<dbReference type="Proteomes" id="UP000823561">
    <property type="component" value="Chromosome 21"/>
</dbReference>
<dbReference type="Pfam" id="PF00001">
    <property type="entry name" value="7tm_1"/>
    <property type="match status" value="1"/>
</dbReference>
<feature type="transmembrane region" description="Helical" evidence="5">
    <location>
        <begin position="133"/>
        <end position="157"/>
    </location>
</feature>
<protein>
    <recommendedName>
        <fullName evidence="6">G-protein coupled receptors family 1 profile domain-containing protein</fullName>
    </recommendedName>
</protein>
<dbReference type="InterPro" id="IPR000276">
    <property type="entry name" value="GPCR_Rhodpsn"/>
</dbReference>
<evidence type="ECO:0000256" key="5">
    <source>
        <dbReference type="SAM" id="Phobius"/>
    </source>
</evidence>
<dbReference type="PROSITE" id="PS50262">
    <property type="entry name" value="G_PROTEIN_RECEP_F1_2"/>
    <property type="match status" value="1"/>
</dbReference>
<evidence type="ECO:0000256" key="3">
    <source>
        <dbReference type="ARBA" id="ARBA00022989"/>
    </source>
</evidence>
<keyword evidence="2 5" id="KW-0812">Transmembrane</keyword>
<keyword evidence="4 5" id="KW-0472">Membrane</keyword>
<gene>
    <name evidence="7" type="ORF">AALO_G00265920</name>
</gene>
<dbReference type="GO" id="GO:0004930">
    <property type="term" value="F:G protein-coupled receptor activity"/>
    <property type="evidence" value="ECO:0007669"/>
    <property type="project" value="InterPro"/>
</dbReference>
<dbReference type="GO" id="GO:0016020">
    <property type="term" value="C:membrane"/>
    <property type="evidence" value="ECO:0007669"/>
    <property type="project" value="UniProtKB-SubCell"/>
</dbReference>
<dbReference type="GO" id="GO:0004984">
    <property type="term" value="F:olfactory receptor activity"/>
    <property type="evidence" value="ECO:0007669"/>
    <property type="project" value="TreeGrafter"/>
</dbReference>
<dbReference type="AlphaFoldDB" id="A0AAV6FKW2"/>
<keyword evidence="8" id="KW-1185">Reference proteome</keyword>
<evidence type="ECO:0000313" key="7">
    <source>
        <dbReference type="EMBL" id="KAG5263538.1"/>
    </source>
</evidence>
<sequence>MKICNGTIVVSMDPHLYNIVSLTIACLICVGNMLLSIPLLVAICRSPSLLGKPRFLFLFHLLVCDALQLVIPLARAALLTSRLTMPVTQCVVLMSADQFLVMVALLLRAALSLDRCVAIRLPLHYEALLSPVRLRVVVVLVWTLPLLMSVVTMWVMLDRVHMDAAIPLCLLYVVVCGTLWDLGPVIIFYMAVSVLLLPVSFLTILGCFVLLCYQTRGQLCSQRTAGVTLAMQAVQMVIHAMSMVLSTTNLLSSEKNEQWSLATSITYTLGISLISLVYGYRSQELRCRLLKPLVCSQVNTSQ</sequence>
<evidence type="ECO:0000256" key="2">
    <source>
        <dbReference type="ARBA" id="ARBA00022692"/>
    </source>
</evidence>
<dbReference type="CDD" id="cd00637">
    <property type="entry name" value="7tm_classA_rhodopsin-like"/>
    <property type="match status" value="1"/>
</dbReference>
<comment type="subcellular location">
    <subcellularLocation>
        <location evidence="1">Membrane</location>
    </subcellularLocation>
</comment>
<dbReference type="GO" id="GO:0005549">
    <property type="term" value="F:odorant binding"/>
    <property type="evidence" value="ECO:0007669"/>
    <property type="project" value="TreeGrafter"/>
</dbReference>
<evidence type="ECO:0000313" key="8">
    <source>
        <dbReference type="Proteomes" id="UP000823561"/>
    </source>
</evidence>
<dbReference type="Gene3D" id="1.20.1070.10">
    <property type="entry name" value="Rhodopsin 7-helix transmembrane proteins"/>
    <property type="match status" value="1"/>
</dbReference>
<feature type="domain" description="G-protein coupled receptors family 1 profile" evidence="6">
    <location>
        <begin position="35"/>
        <end position="213"/>
    </location>
</feature>
<feature type="transmembrane region" description="Helical" evidence="5">
    <location>
        <begin position="90"/>
        <end position="113"/>
    </location>
</feature>
<evidence type="ECO:0000256" key="4">
    <source>
        <dbReference type="ARBA" id="ARBA00023136"/>
    </source>
</evidence>
<comment type="caution">
    <text evidence="7">The sequence shown here is derived from an EMBL/GenBank/DDBJ whole genome shotgun (WGS) entry which is preliminary data.</text>
</comment>
<feature type="transmembrane region" description="Helical" evidence="5">
    <location>
        <begin position="186"/>
        <end position="213"/>
    </location>
</feature>
<dbReference type="PANTHER" id="PTHR26451">
    <property type="entry name" value="G_PROTEIN_RECEP_F1_2 DOMAIN-CONTAINING PROTEIN"/>
    <property type="match status" value="1"/>
</dbReference>
<dbReference type="EMBL" id="JADWDJ010000021">
    <property type="protein sequence ID" value="KAG5263538.1"/>
    <property type="molecule type" value="Genomic_DNA"/>
</dbReference>
<organism evidence="7 8">
    <name type="scientific">Alosa alosa</name>
    <name type="common">allis shad</name>
    <dbReference type="NCBI Taxonomy" id="278164"/>
    <lineage>
        <taxon>Eukaryota</taxon>
        <taxon>Metazoa</taxon>
        <taxon>Chordata</taxon>
        <taxon>Craniata</taxon>
        <taxon>Vertebrata</taxon>
        <taxon>Euteleostomi</taxon>
        <taxon>Actinopterygii</taxon>
        <taxon>Neopterygii</taxon>
        <taxon>Teleostei</taxon>
        <taxon>Clupei</taxon>
        <taxon>Clupeiformes</taxon>
        <taxon>Clupeoidei</taxon>
        <taxon>Clupeidae</taxon>
        <taxon>Alosa</taxon>
    </lineage>
</organism>
<reference evidence="7" key="1">
    <citation type="submission" date="2020-10" db="EMBL/GenBank/DDBJ databases">
        <title>Chromosome-scale genome assembly of the Allis shad, Alosa alosa.</title>
        <authorList>
            <person name="Margot Z."/>
            <person name="Christophe K."/>
            <person name="Cabau C."/>
            <person name="Louis A."/>
            <person name="Berthelot C."/>
            <person name="Parey E."/>
            <person name="Roest Crollius H."/>
            <person name="Montfort J."/>
            <person name="Robinson-Rechavi M."/>
            <person name="Bucao C."/>
            <person name="Bouchez O."/>
            <person name="Gislard M."/>
            <person name="Lluch J."/>
            <person name="Milhes M."/>
            <person name="Lampietro C."/>
            <person name="Lopez Roques C."/>
            <person name="Donnadieu C."/>
            <person name="Braasch I."/>
            <person name="Desvignes T."/>
            <person name="Postlethwait J."/>
            <person name="Bobe J."/>
            <person name="Guiguen Y."/>
        </authorList>
    </citation>
    <scope>NUCLEOTIDE SEQUENCE</scope>
    <source>
        <strain evidence="7">M-15738</strain>
        <tissue evidence="7">Blood</tissue>
    </source>
</reference>
<dbReference type="PANTHER" id="PTHR26451:SF928">
    <property type="entry name" value="G-PROTEIN COUPLED RECEPTOR 148-RELATED"/>
    <property type="match status" value="1"/>
</dbReference>
<dbReference type="PROSITE" id="PS51257">
    <property type="entry name" value="PROKAR_LIPOPROTEIN"/>
    <property type="match status" value="1"/>
</dbReference>
<name>A0AAV6FKW2_9TELE</name>
<dbReference type="SUPFAM" id="SSF81321">
    <property type="entry name" value="Family A G protein-coupled receptor-like"/>
    <property type="match status" value="1"/>
</dbReference>
<dbReference type="InterPro" id="IPR017452">
    <property type="entry name" value="GPCR_Rhodpsn_7TM"/>
</dbReference>
<feature type="transmembrane region" description="Helical" evidence="5">
    <location>
        <begin position="259"/>
        <end position="280"/>
    </location>
</feature>
<evidence type="ECO:0000256" key="1">
    <source>
        <dbReference type="ARBA" id="ARBA00004370"/>
    </source>
</evidence>
<feature type="transmembrane region" description="Helical" evidence="5">
    <location>
        <begin position="55"/>
        <end position="78"/>
    </location>
</feature>
<dbReference type="InterPro" id="IPR052921">
    <property type="entry name" value="GPCR1_Superfamily_Member"/>
</dbReference>
<feature type="transmembrane region" description="Helical" evidence="5">
    <location>
        <begin position="20"/>
        <end position="43"/>
    </location>
</feature>
<keyword evidence="3 5" id="KW-1133">Transmembrane helix</keyword>
<accession>A0AAV6FKW2</accession>
<proteinExistence type="predicted"/>
<evidence type="ECO:0000259" key="6">
    <source>
        <dbReference type="PROSITE" id="PS50262"/>
    </source>
</evidence>
<feature type="transmembrane region" description="Helical" evidence="5">
    <location>
        <begin position="164"/>
        <end position="180"/>
    </location>
</feature>
<feature type="transmembrane region" description="Helical" evidence="5">
    <location>
        <begin position="225"/>
        <end position="247"/>
    </location>
</feature>